<sequence length="31" mass="3349">GGLNQHLASCDKITLSNTTQSTITTYYTTSK</sequence>
<keyword evidence="2" id="KW-1185">Reference proteome</keyword>
<organism evidence="1 2">
    <name type="scientific">Rotaria socialis</name>
    <dbReference type="NCBI Taxonomy" id="392032"/>
    <lineage>
        <taxon>Eukaryota</taxon>
        <taxon>Metazoa</taxon>
        <taxon>Spiralia</taxon>
        <taxon>Gnathifera</taxon>
        <taxon>Rotifera</taxon>
        <taxon>Eurotatoria</taxon>
        <taxon>Bdelloidea</taxon>
        <taxon>Philodinida</taxon>
        <taxon>Philodinidae</taxon>
        <taxon>Rotaria</taxon>
    </lineage>
</organism>
<dbReference type="EMBL" id="CAJOBP010027956">
    <property type="protein sequence ID" value="CAF4629244.1"/>
    <property type="molecule type" value="Genomic_DNA"/>
</dbReference>
<comment type="caution">
    <text evidence="1">The sequence shown here is derived from an EMBL/GenBank/DDBJ whole genome shotgun (WGS) entry which is preliminary data.</text>
</comment>
<proteinExistence type="predicted"/>
<dbReference type="Proteomes" id="UP000663873">
    <property type="component" value="Unassembled WGS sequence"/>
</dbReference>
<gene>
    <name evidence="1" type="ORF">UJA718_LOCUS32478</name>
</gene>
<protein>
    <submittedName>
        <fullName evidence="1">Uncharacterized protein</fullName>
    </submittedName>
</protein>
<accession>A0A821E0N4</accession>
<name>A0A821E0N4_9BILA</name>
<reference evidence="1" key="1">
    <citation type="submission" date="2021-02" db="EMBL/GenBank/DDBJ databases">
        <authorList>
            <person name="Nowell W R."/>
        </authorList>
    </citation>
    <scope>NUCLEOTIDE SEQUENCE</scope>
</reference>
<evidence type="ECO:0000313" key="2">
    <source>
        <dbReference type="Proteomes" id="UP000663873"/>
    </source>
</evidence>
<dbReference type="AlphaFoldDB" id="A0A821E0N4"/>
<feature type="non-terminal residue" evidence="1">
    <location>
        <position position="1"/>
    </location>
</feature>
<evidence type="ECO:0000313" key="1">
    <source>
        <dbReference type="EMBL" id="CAF4629244.1"/>
    </source>
</evidence>